<evidence type="ECO:0000313" key="2">
    <source>
        <dbReference type="Proteomes" id="UP000299102"/>
    </source>
</evidence>
<reference evidence="1 2" key="1">
    <citation type="journal article" date="2019" name="Commun. Biol.">
        <title>The bagworm genome reveals a unique fibroin gene that provides high tensile strength.</title>
        <authorList>
            <person name="Kono N."/>
            <person name="Nakamura H."/>
            <person name="Ohtoshi R."/>
            <person name="Tomita M."/>
            <person name="Numata K."/>
            <person name="Arakawa K."/>
        </authorList>
    </citation>
    <scope>NUCLEOTIDE SEQUENCE [LARGE SCALE GENOMIC DNA]</scope>
</reference>
<comment type="caution">
    <text evidence="1">The sequence shown here is derived from an EMBL/GenBank/DDBJ whole genome shotgun (WGS) entry which is preliminary data.</text>
</comment>
<evidence type="ECO:0008006" key="3">
    <source>
        <dbReference type="Google" id="ProtNLM"/>
    </source>
</evidence>
<dbReference type="EMBL" id="BGZK01001555">
    <property type="protein sequence ID" value="GBP82247.1"/>
    <property type="molecule type" value="Genomic_DNA"/>
</dbReference>
<dbReference type="OrthoDB" id="414730at2759"/>
<sequence>MDAGVELVVKIFEAWEDTRDAMKVFCDLSKAFDGVNHEALIRKLHHCGVTGCALELLASYLIDRVQKTKVQEGIFLGLQISEPLKGRDFERSLSGVGALTAGESSDEFLTRIKLITLDPTLVLDRNPVLNVASGRAFSSDPGLVLDSAFRPACNSDSAYDSVAAPRC</sequence>
<name>A0A4C1Z6H2_EUMVA</name>
<dbReference type="AlphaFoldDB" id="A0A4C1Z6H2"/>
<accession>A0A4C1Z6H2</accession>
<evidence type="ECO:0000313" key="1">
    <source>
        <dbReference type="EMBL" id="GBP82247.1"/>
    </source>
</evidence>
<protein>
    <recommendedName>
        <fullName evidence="3">Reverse transcriptase domain-containing protein</fullName>
    </recommendedName>
</protein>
<organism evidence="1 2">
    <name type="scientific">Eumeta variegata</name>
    <name type="common">Bagworm moth</name>
    <name type="synonym">Eumeta japonica</name>
    <dbReference type="NCBI Taxonomy" id="151549"/>
    <lineage>
        <taxon>Eukaryota</taxon>
        <taxon>Metazoa</taxon>
        <taxon>Ecdysozoa</taxon>
        <taxon>Arthropoda</taxon>
        <taxon>Hexapoda</taxon>
        <taxon>Insecta</taxon>
        <taxon>Pterygota</taxon>
        <taxon>Neoptera</taxon>
        <taxon>Endopterygota</taxon>
        <taxon>Lepidoptera</taxon>
        <taxon>Glossata</taxon>
        <taxon>Ditrysia</taxon>
        <taxon>Tineoidea</taxon>
        <taxon>Psychidae</taxon>
        <taxon>Oiketicinae</taxon>
        <taxon>Eumeta</taxon>
    </lineage>
</organism>
<proteinExistence type="predicted"/>
<dbReference type="Proteomes" id="UP000299102">
    <property type="component" value="Unassembled WGS sequence"/>
</dbReference>
<keyword evidence="2" id="KW-1185">Reference proteome</keyword>
<gene>
    <name evidence="1" type="ORF">EVAR_54992_1</name>
</gene>